<dbReference type="EMBL" id="JBBPBM010000005">
    <property type="protein sequence ID" value="KAK8584407.1"/>
    <property type="molecule type" value="Genomic_DNA"/>
</dbReference>
<reference evidence="2 3" key="1">
    <citation type="journal article" date="2024" name="G3 (Bethesda)">
        <title>Genome assembly of Hibiscus sabdariffa L. provides insights into metabolisms of medicinal natural products.</title>
        <authorList>
            <person name="Kim T."/>
        </authorList>
    </citation>
    <scope>NUCLEOTIDE SEQUENCE [LARGE SCALE GENOMIC DNA]</scope>
    <source>
        <strain evidence="2">TK-2024</strain>
        <tissue evidence="2">Old leaves</tissue>
    </source>
</reference>
<proteinExistence type="predicted"/>
<evidence type="ECO:0000256" key="1">
    <source>
        <dbReference type="SAM" id="MobiDB-lite"/>
    </source>
</evidence>
<feature type="compositionally biased region" description="Basic and acidic residues" evidence="1">
    <location>
        <begin position="75"/>
        <end position="92"/>
    </location>
</feature>
<organism evidence="2 3">
    <name type="scientific">Hibiscus sabdariffa</name>
    <name type="common">roselle</name>
    <dbReference type="NCBI Taxonomy" id="183260"/>
    <lineage>
        <taxon>Eukaryota</taxon>
        <taxon>Viridiplantae</taxon>
        <taxon>Streptophyta</taxon>
        <taxon>Embryophyta</taxon>
        <taxon>Tracheophyta</taxon>
        <taxon>Spermatophyta</taxon>
        <taxon>Magnoliopsida</taxon>
        <taxon>eudicotyledons</taxon>
        <taxon>Gunneridae</taxon>
        <taxon>Pentapetalae</taxon>
        <taxon>rosids</taxon>
        <taxon>malvids</taxon>
        <taxon>Malvales</taxon>
        <taxon>Malvaceae</taxon>
        <taxon>Malvoideae</taxon>
        <taxon>Hibiscus</taxon>
    </lineage>
</organism>
<keyword evidence="3" id="KW-1185">Reference proteome</keyword>
<sequence length="109" mass="12172">MKEVVVELDVPISIPIVGKASNSDPKERKKIVMNLQHGVEINQVMGQIIVEVNDQFQLQDNDVLTVVGGELPSLDVKRRKDDAQKNSTRSEPDQPYFYGAKVPLSTLEI</sequence>
<dbReference type="Proteomes" id="UP001472677">
    <property type="component" value="Unassembled WGS sequence"/>
</dbReference>
<accession>A0ABR2FRB6</accession>
<evidence type="ECO:0000313" key="3">
    <source>
        <dbReference type="Proteomes" id="UP001472677"/>
    </source>
</evidence>
<comment type="caution">
    <text evidence="2">The sequence shown here is derived from an EMBL/GenBank/DDBJ whole genome shotgun (WGS) entry which is preliminary data.</text>
</comment>
<name>A0ABR2FRB6_9ROSI</name>
<evidence type="ECO:0008006" key="4">
    <source>
        <dbReference type="Google" id="ProtNLM"/>
    </source>
</evidence>
<gene>
    <name evidence="2" type="ORF">V6N12_068651</name>
</gene>
<feature type="region of interest" description="Disordered" evidence="1">
    <location>
        <begin position="75"/>
        <end position="95"/>
    </location>
</feature>
<protein>
    <recommendedName>
        <fullName evidence="4">Ubiquitin-like domain-containing protein</fullName>
    </recommendedName>
</protein>
<evidence type="ECO:0000313" key="2">
    <source>
        <dbReference type="EMBL" id="KAK8584407.1"/>
    </source>
</evidence>